<protein>
    <recommendedName>
        <fullName evidence="6">AAA+ ATPase domain-containing protein</fullName>
    </recommendedName>
</protein>
<dbReference type="GO" id="GO:0003677">
    <property type="term" value="F:DNA binding"/>
    <property type="evidence" value="ECO:0007669"/>
    <property type="project" value="InterPro"/>
</dbReference>
<proteinExistence type="inferred from homology"/>
<dbReference type="GO" id="GO:0017116">
    <property type="term" value="F:single-stranded DNA helicase activity"/>
    <property type="evidence" value="ECO:0007669"/>
    <property type="project" value="TreeGrafter"/>
</dbReference>
<dbReference type="GO" id="GO:0016887">
    <property type="term" value="F:ATP hydrolysis activity"/>
    <property type="evidence" value="ECO:0007669"/>
    <property type="project" value="InterPro"/>
</dbReference>
<dbReference type="SUPFAM" id="SSF52540">
    <property type="entry name" value="P-loop containing nucleoside triphosphate hydrolases"/>
    <property type="match status" value="1"/>
</dbReference>
<dbReference type="OrthoDB" id="10265467at2759"/>
<dbReference type="FunFam" id="1.20.272.10:FF:000001">
    <property type="entry name" value="Putative AAA family ATPase"/>
    <property type="match status" value="1"/>
</dbReference>
<dbReference type="GO" id="GO:0008047">
    <property type="term" value="F:enzyme activator activity"/>
    <property type="evidence" value="ECO:0007669"/>
    <property type="project" value="TreeGrafter"/>
</dbReference>
<keyword evidence="8" id="KW-1185">Reference proteome</keyword>
<evidence type="ECO:0000259" key="6">
    <source>
        <dbReference type="SMART" id="SM00382"/>
    </source>
</evidence>
<dbReference type="SUPFAM" id="SSF48019">
    <property type="entry name" value="post-AAA+ oligomerization domain-like"/>
    <property type="match status" value="1"/>
</dbReference>
<accession>A0A921ZGJ0</accession>
<dbReference type="InterPro" id="IPR008921">
    <property type="entry name" value="DNA_pol3_clamp-load_cplx_C"/>
</dbReference>
<dbReference type="Gene3D" id="1.10.3710.10">
    <property type="entry name" value="DNA polymerase III clamp loader subunits, C-terminal domain"/>
    <property type="match status" value="1"/>
</dbReference>
<dbReference type="Pfam" id="PF12002">
    <property type="entry name" value="MgsA_C"/>
    <property type="match status" value="1"/>
</dbReference>
<dbReference type="GO" id="GO:0006261">
    <property type="term" value="P:DNA-templated DNA replication"/>
    <property type="evidence" value="ECO:0007669"/>
    <property type="project" value="TreeGrafter"/>
</dbReference>
<dbReference type="InterPro" id="IPR032423">
    <property type="entry name" value="AAA_assoc_2"/>
</dbReference>
<evidence type="ECO:0000313" key="7">
    <source>
        <dbReference type="EMBL" id="KAG6457603.1"/>
    </source>
</evidence>
<dbReference type="GO" id="GO:0000731">
    <property type="term" value="P:DNA synthesis involved in DNA repair"/>
    <property type="evidence" value="ECO:0007669"/>
    <property type="project" value="TreeGrafter"/>
</dbReference>
<comment type="similarity">
    <text evidence="1">Belongs to the AAA ATPase family. RarA/MGS1/WRNIP1 subfamily.</text>
</comment>
<dbReference type="EMBL" id="JH668551">
    <property type="protein sequence ID" value="KAG6457603.1"/>
    <property type="molecule type" value="Genomic_DNA"/>
</dbReference>
<dbReference type="GO" id="GO:0005524">
    <property type="term" value="F:ATP binding"/>
    <property type="evidence" value="ECO:0007669"/>
    <property type="project" value="UniProtKB-KW"/>
</dbReference>
<dbReference type="FunFam" id="3.40.50.300:FF:000137">
    <property type="entry name" value="Replication-associated recombination protein A"/>
    <property type="match status" value="1"/>
</dbReference>
<reference evidence="7" key="2">
    <citation type="submission" date="2020-12" db="EMBL/GenBank/DDBJ databases">
        <authorList>
            <person name="Kanost M."/>
        </authorList>
    </citation>
    <scope>NUCLEOTIDE SEQUENCE</scope>
</reference>
<dbReference type="InterPro" id="IPR051314">
    <property type="entry name" value="AAA_ATPase_RarA/MGS1/WRNIP1"/>
</dbReference>
<dbReference type="InterPro" id="IPR003593">
    <property type="entry name" value="AAA+_ATPase"/>
</dbReference>
<dbReference type="CDD" id="cd00009">
    <property type="entry name" value="AAA"/>
    <property type="match status" value="1"/>
</dbReference>
<feature type="region of interest" description="Disordered" evidence="5">
    <location>
        <begin position="49"/>
        <end position="75"/>
    </location>
</feature>
<evidence type="ECO:0000256" key="5">
    <source>
        <dbReference type="SAM" id="MobiDB-lite"/>
    </source>
</evidence>
<dbReference type="Gene3D" id="3.40.50.300">
    <property type="entry name" value="P-loop containing nucleotide triphosphate hydrolases"/>
    <property type="match status" value="1"/>
</dbReference>
<dbReference type="PANTHER" id="PTHR13779">
    <property type="entry name" value="WERNER HELICASE-INTERACTING PROTEIN 1 FAMILY MEMBER"/>
    <property type="match status" value="1"/>
</dbReference>
<evidence type="ECO:0000313" key="8">
    <source>
        <dbReference type="Proteomes" id="UP000791440"/>
    </source>
</evidence>
<sequence>MSSESETYTSGTGIPCPICNKVFCKDVIEEHVNKCLFLNTSEHSRANKRTNSQVDISIGNAGPSSTKRSSPILNSAEKRLKPSTWALKSKECPEETFNRKDTHSEKKATQPLAETLRPVSLDDMVGQEQAFGQGSMIRSLLKQRKIPNMILWGPPGCGKTSLANIISNICKEQINTMRFVKLSATMSGINDVKEVVKVAKNEAQFKRQTILFMDEIHRFNKLQQDTFLPHVENGTITLIGATTENPSFSLNNALLSRCRVVVMEKLSVEDIMKILIKAIHRSKDTVIASSKKDIVNINVDSCPRCIIEEPSLRWLAEVCDGDARVALGALELALASRNADRDVAVSGPATLTLEDIKNGIKRSHVLYDRKGEEHYNIISALQKSIRASDDNAALYWTVRALHGGEDPLYIARRLVRAACEDIGLADQGALVEAVACYQGCQNIGMPECDVLLAQCAVRLARASKSREVYQAMKKCQQSLAETKGPLPPVPLHLRNAPTKLMKQLNYGKGYNLMHKNESGLTYMPEGMEDVTFFQPREDYEDD</sequence>
<dbReference type="Pfam" id="PF16193">
    <property type="entry name" value="AAA_assoc_2"/>
    <property type="match status" value="1"/>
</dbReference>
<gene>
    <name evidence="7" type="ORF">O3G_MSEX010386</name>
</gene>
<dbReference type="InterPro" id="IPR003959">
    <property type="entry name" value="ATPase_AAA_core"/>
</dbReference>
<keyword evidence="2" id="KW-0235">DNA replication</keyword>
<organism evidence="7 8">
    <name type="scientific">Manduca sexta</name>
    <name type="common">Tobacco hawkmoth</name>
    <name type="synonym">Tobacco hornworm</name>
    <dbReference type="NCBI Taxonomy" id="7130"/>
    <lineage>
        <taxon>Eukaryota</taxon>
        <taxon>Metazoa</taxon>
        <taxon>Ecdysozoa</taxon>
        <taxon>Arthropoda</taxon>
        <taxon>Hexapoda</taxon>
        <taxon>Insecta</taxon>
        <taxon>Pterygota</taxon>
        <taxon>Neoptera</taxon>
        <taxon>Endopterygota</taxon>
        <taxon>Lepidoptera</taxon>
        <taxon>Glossata</taxon>
        <taxon>Ditrysia</taxon>
        <taxon>Bombycoidea</taxon>
        <taxon>Sphingidae</taxon>
        <taxon>Sphinginae</taxon>
        <taxon>Sphingini</taxon>
        <taxon>Manduca</taxon>
    </lineage>
</organism>
<feature type="domain" description="AAA+ ATPase" evidence="6">
    <location>
        <begin position="145"/>
        <end position="267"/>
    </location>
</feature>
<keyword evidence="4" id="KW-0067">ATP-binding</keyword>
<feature type="compositionally biased region" description="Polar residues" evidence="5">
    <location>
        <begin position="62"/>
        <end position="73"/>
    </location>
</feature>
<keyword evidence="3" id="KW-0547">Nucleotide-binding</keyword>
<dbReference type="InterPro" id="IPR027417">
    <property type="entry name" value="P-loop_NTPase"/>
</dbReference>
<dbReference type="Pfam" id="PF00004">
    <property type="entry name" value="AAA"/>
    <property type="match status" value="1"/>
</dbReference>
<reference evidence="7" key="1">
    <citation type="journal article" date="2016" name="Insect Biochem. Mol. Biol.">
        <title>Multifaceted biological insights from a draft genome sequence of the tobacco hornworm moth, Manduca sexta.</title>
        <authorList>
            <person name="Kanost M.R."/>
            <person name="Arrese E.L."/>
            <person name="Cao X."/>
            <person name="Chen Y.R."/>
            <person name="Chellapilla S."/>
            <person name="Goldsmith M.R."/>
            <person name="Grosse-Wilde E."/>
            <person name="Heckel D.G."/>
            <person name="Herndon N."/>
            <person name="Jiang H."/>
            <person name="Papanicolaou A."/>
            <person name="Qu J."/>
            <person name="Soulages J.L."/>
            <person name="Vogel H."/>
            <person name="Walters J."/>
            <person name="Waterhouse R.M."/>
            <person name="Ahn S.J."/>
            <person name="Almeida F.C."/>
            <person name="An C."/>
            <person name="Aqrawi P."/>
            <person name="Bretschneider A."/>
            <person name="Bryant W.B."/>
            <person name="Bucks S."/>
            <person name="Chao H."/>
            <person name="Chevignon G."/>
            <person name="Christen J.M."/>
            <person name="Clarke D.F."/>
            <person name="Dittmer N.T."/>
            <person name="Ferguson L.C.F."/>
            <person name="Garavelou S."/>
            <person name="Gordon K.H.J."/>
            <person name="Gunaratna R.T."/>
            <person name="Han Y."/>
            <person name="Hauser F."/>
            <person name="He Y."/>
            <person name="Heidel-Fischer H."/>
            <person name="Hirsh A."/>
            <person name="Hu Y."/>
            <person name="Jiang H."/>
            <person name="Kalra D."/>
            <person name="Klinner C."/>
            <person name="Konig C."/>
            <person name="Kovar C."/>
            <person name="Kroll A.R."/>
            <person name="Kuwar S.S."/>
            <person name="Lee S.L."/>
            <person name="Lehman R."/>
            <person name="Li K."/>
            <person name="Li Z."/>
            <person name="Liang H."/>
            <person name="Lovelace S."/>
            <person name="Lu Z."/>
            <person name="Mansfield J.H."/>
            <person name="McCulloch K.J."/>
            <person name="Mathew T."/>
            <person name="Morton B."/>
            <person name="Muzny D.M."/>
            <person name="Neunemann D."/>
            <person name="Ongeri F."/>
            <person name="Pauchet Y."/>
            <person name="Pu L.L."/>
            <person name="Pyrousis I."/>
            <person name="Rao X.J."/>
            <person name="Redding A."/>
            <person name="Roesel C."/>
            <person name="Sanchez-Gracia A."/>
            <person name="Schaack S."/>
            <person name="Shukla A."/>
            <person name="Tetreau G."/>
            <person name="Wang Y."/>
            <person name="Xiong G.H."/>
            <person name="Traut W."/>
            <person name="Walsh T.K."/>
            <person name="Worley K.C."/>
            <person name="Wu D."/>
            <person name="Wu W."/>
            <person name="Wu Y.Q."/>
            <person name="Zhang X."/>
            <person name="Zou Z."/>
            <person name="Zucker H."/>
            <person name="Briscoe A.D."/>
            <person name="Burmester T."/>
            <person name="Clem R.J."/>
            <person name="Feyereisen R."/>
            <person name="Grimmelikhuijzen C.J.P."/>
            <person name="Hamodrakas S.J."/>
            <person name="Hansson B.S."/>
            <person name="Huguet E."/>
            <person name="Jermiin L.S."/>
            <person name="Lan Q."/>
            <person name="Lehman H.K."/>
            <person name="Lorenzen M."/>
            <person name="Merzendorfer H."/>
            <person name="Michalopoulos I."/>
            <person name="Morton D.B."/>
            <person name="Muthukrishnan S."/>
            <person name="Oakeshott J.G."/>
            <person name="Palmer W."/>
            <person name="Park Y."/>
            <person name="Passarelli A.L."/>
            <person name="Rozas J."/>
            <person name="Schwartz L.M."/>
            <person name="Smith W."/>
            <person name="Southgate A."/>
            <person name="Vilcinskas A."/>
            <person name="Vogt R."/>
            <person name="Wang P."/>
            <person name="Werren J."/>
            <person name="Yu X.Q."/>
            <person name="Zhou J.J."/>
            <person name="Brown S.J."/>
            <person name="Scherer S.E."/>
            <person name="Richards S."/>
            <person name="Blissard G.W."/>
        </authorList>
    </citation>
    <scope>NUCLEOTIDE SEQUENCE</scope>
</reference>
<dbReference type="Gene3D" id="1.10.8.60">
    <property type="match status" value="1"/>
</dbReference>
<dbReference type="Proteomes" id="UP000791440">
    <property type="component" value="Unassembled WGS sequence"/>
</dbReference>
<evidence type="ECO:0000256" key="3">
    <source>
        <dbReference type="ARBA" id="ARBA00022741"/>
    </source>
</evidence>
<comment type="caution">
    <text evidence="7">The sequence shown here is derived from an EMBL/GenBank/DDBJ whole genome shotgun (WGS) entry which is preliminary data.</text>
</comment>
<dbReference type="InterPro" id="IPR021886">
    <property type="entry name" value="MgsA_C"/>
</dbReference>
<name>A0A921ZGJ0_MANSE</name>
<dbReference type="AlphaFoldDB" id="A0A921ZGJ0"/>
<dbReference type="SMART" id="SM00382">
    <property type="entry name" value="AAA"/>
    <property type="match status" value="1"/>
</dbReference>
<evidence type="ECO:0000256" key="2">
    <source>
        <dbReference type="ARBA" id="ARBA00022705"/>
    </source>
</evidence>
<evidence type="ECO:0000256" key="4">
    <source>
        <dbReference type="ARBA" id="ARBA00022840"/>
    </source>
</evidence>
<dbReference type="Gene3D" id="1.20.272.10">
    <property type="match status" value="1"/>
</dbReference>
<dbReference type="PANTHER" id="PTHR13779:SF7">
    <property type="entry name" value="ATPASE WRNIP1"/>
    <property type="match status" value="1"/>
</dbReference>
<dbReference type="GO" id="GO:0005634">
    <property type="term" value="C:nucleus"/>
    <property type="evidence" value="ECO:0007669"/>
    <property type="project" value="TreeGrafter"/>
</dbReference>
<evidence type="ECO:0000256" key="1">
    <source>
        <dbReference type="ARBA" id="ARBA00008959"/>
    </source>
</evidence>